<accession>A0A8J7K734</accession>
<evidence type="ECO:0000313" key="1">
    <source>
        <dbReference type="EMBL" id="MBE9397781.1"/>
    </source>
</evidence>
<organism evidence="1 2">
    <name type="scientific">Pontibacterium sinense</name>
    <dbReference type="NCBI Taxonomy" id="2781979"/>
    <lineage>
        <taxon>Bacteria</taxon>
        <taxon>Pseudomonadati</taxon>
        <taxon>Pseudomonadota</taxon>
        <taxon>Gammaproteobacteria</taxon>
        <taxon>Oceanospirillales</taxon>
        <taxon>Oceanospirillaceae</taxon>
        <taxon>Pontibacterium</taxon>
    </lineage>
</organism>
<name>A0A8J7K734_9GAMM</name>
<reference evidence="1" key="1">
    <citation type="submission" date="2020-10" db="EMBL/GenBank/DDBJ databases">
        <title>Bacterium isolated from coastal waters sediment.</title>
        <authorList>
            <person name="Chen R.-J."/>
            <person name="Lu D.-C."/>
            <person name="Zhu K.-L."/>
            <person name="Du Z.-J."/>
        </authorList>
    </citation>
    <scope>NUCLEOTIDE SEQUENCE</scope>
    <source>
        <strain evidence="1">N1Y112</strain>
    </source>
</reference>
<dbReference type="RefSeq" id="WP_193953337.1">
    <property type="nucleotide sequence ID" value="NZ_JADEYS010000010.1"/>
</dbReference>
<evidence type="ECO:0000313" key="2">
    <source>
        <dbReference type="Proteomes" id="UP000640333"/>
    </source>
</evidence>
<sequence length="77" mass="9154">MEGSDKWALLICQKHQNRKIVLKKELQKFLDIHKLHNESLLFFQNRVTTINPKGYLAQDVKDFFEQNGFQCNIYGLK</sequence>
<dbReference type="EMBL" id="JADEYS010000010">
    <property type="protein sequence ID" value="MBE9397781.1"/>
    <property type="molecule type" value="Genomic_DNA"/>
</dbReference>
<dbReference type="Proteomes" id="UP000640333">
    <property type="component" value="Unassembled WGS sequence"/>
</dbReference>
<gene>
    <name evidence="1" type="ORF">IOQ59_10985</name>
</gene>
<keyword evidence="2" id="KW-1185">Reference proteome</keyword>
<dbReference type="AlphaFoldDB" id="A0A8J7K734"/>
<proteinExistence type="predicted"/>
<comment type="caution">
    <text evidence="1">The sequence shown here is derived from an EMBL/GenBank/DDBJ whole genome shotgun (WGS) entry which is preliminary data.</text>
</comment>
<protein>
    <submittedName>
        <fullName evidence="1">Uncharacterized protein</fullName>
    </submittedName>
</protein>